<dbReference type="EMBL" id="JAWRVE010000220">
    <property type="protein sequence ID" value="KAL1848344.1"/>
    <property type="molecule type" value="Genomic_DNA"/>
</dbReference>
<reference evidence="1 2" key="1">
    <citation type="journal article" date="2024" name="IMA Fungus">
        <title>IMA Genome - F19 : A genome assembly and annotation guide to empower mycologists, including annotated draft genome sequences of Ceratocystis pirilliformis, Diaporthe australafricana, Fusarium ophioides, Paecilomyces lecythidis, and Sporothrix stenoceras.</title>
        <authorList>
            <person name="Aylward J."/>
            <person name="Wilson A.M."/>
            <person name="Visagie C.M."/>
            <person name="Spraker J."/>
            <person name="Barnes I."/>
            <person name="Buitendag C."/>
            <person name="Ceriani C."/>
            <person name="Del Mar Angel L."/>
            <person name="du Plessis D."/>
            <person name="Fuchs T."/>
            <person name="Gasser K."/>
            <person name="Kramer D."/>
            <person name="Li W."/>
            <person name="Munsamy K."/>
            <person name="Piso A."/>
            <person name="Price J.L."/>
            <person name="Sonnekus B."/>
            <person name="Thomas C."/>
            <person name="van der Nest A."/>
            <person name="van Dijk A."/>
            <person name="van Heerden A."/>
            <person name="van Vuuren N."/>
            <person name="Yilmaz N."/>
            <person name="Duong T.A."/>
            <person name="van der Merwe N.A."/>
            <person name="Wingfield M.J."/>
            <person name="Wingfield B.D."/>
        </authorList>
    </citation>
    <scope>NUCLEOTIDE SEQUENCE [LARGE SCALE GENOMIC DNA]</scope>
    <source>
        <strain evidence="1 2">CMW 18300</strain>
    </source>
</reference>
<protein>
    <submittedName>
        <fullName evidence="1">Uncharacterized protein</fullName>
    </submittedName>
</protein>
<evidence type="ECO:0000313" key="2">
    <source>
        <dbReference type="Proteomes" id="UP001583177"/>
    </source>
</evidence>
<comment type="caution">
    <text evidence="1">The sequence shown here is derived from an EMBL/GenBank/DDBJ whole genome shotgun (WGS) entry which is preliminary data.</text>
</comment>
<sequence>MDLPKLSNTPNRHPDFCLSISTKVIHTLTAVLTTNGPDKQNNLILSIGSGSGLLEAHLLDHLSSLTNLNSTFTIRGVEVRSSPSAGPVNKYLPEDNAVTVRGTWELSSSLDSVDTLLFVYPRDPKLVSRYLEARPVSLRVVVWLGPRADWEVFGSCFEGLDGFGCVDVIEGEDAGVAGFEMMAILRRMH</sequence>
<gene>
    <name evidence="1" type="ORF">Daus18300_013626</name>
</gene>
<proteinExistence type="predicted"/>
<name>A0ABR3VY97_9PEZI</name>
<keyword evidence="2" id="KW-1185">Reference proteome</keyword>
<evidence type="ECO:0000313" key="1">
    <source>
        <dbReference type="EMBL" id="KAL1848344.1"/>
    </source>
</evidence>
<accession>A0ABR3VY97</accession>
<dbReference type="Proteomes" id="UP001583177">
    <property type="component" value="Unassembled WGS sequence"/>
</dbReference>
<organism evidence="1 2">
    <name type="scientific">Diaporthe australafricana</name>
    <dbReference type="NCBI Taxonomy" id="127596"/>
    <lineage>
        <taxon>Eukaryota</taxon>
        <taxon>Fungi</taxon>
        <taxon>Dikarya</taxon>
        <taxon>Ascomycota</taxon>
        <taxon>Pezizomycotina</taxon>
        <taxon>Sordariomycetes</taxon>
        <taxon>Sordariomycetidae</taxon>
        <taxon>Diaporthales</taxon>
        <taxon>Diaporthaceae</taxon>
        <taxon>Diaporthe</taxon>
    </lineage>
</organism>